<dbReference type="EMBL" id="JAULRT010000062">
    <property type="protein sequence ID" value="MDO3384168.1"/>
    <property type="molecule type" value="Genomic_DNA"/>
</dbReference>
<dbReference type="InterPro" id="IPR029000">
    <property type="entry name" value="Cyclophilin-like_dom_sf"/>
</dbReference>
<dbReference type="InterPro" id="IPR044665">
    <property type="entry name" value="E_coli_cyclophilin_A-like"/>
</dbReference>
<comment type="similarity">
    <text evidence="1 4">Belongs to the cyclophilin-type PPIase family.</text>
</comment>
<evidence type="ECO:0000256" key="2">
    <source>
        <dbReference type="ARBA" id="ARBA00023110"/>
    </source>
</evidence>
<evidence type="ECO:0000313" key="8">
    <source>
        <dbReference type="Proteomes" id="UP001168380"/>
    </source>
</evidence>
<feature type="chain" id="PRO_5044991449" description="Peptidyl-prolyl cis-trans isomerase" evidence="4">
    <location>
        <begin position="28"/>
        <end position="213"/>
    </location>
</feature>
<evidence type="ECO:0000256" key="4">
    <source>
        <dbReference type="RuleBase" id="RU363019"/>
    </source>
</evidence>
<sequence>MNSVFTQWLYRLSAVLVLVFASSASLAAQAGKSENYVTLKTDLGTMLVELYPKEAPITVANFLHYVDSGFYDGTIFHRVIPGFVVQGGGFTFDFKRKETAEPIKNESDNGLKNLYLTLSMARTNAIDSATSQFFINLNHNESLDGNENKPGYAVFGKVIEGESVVEAIVAEPRGVFRAYPDAPNAAVRILKASRGKHMEQSKPTSKLKGMIAE</sequence>
<evidence type="ECO:0000313" key="7">
    <source>
        <dbReference type="EMBL" id="MDO3384168.1"/>
    </source>
</evidence>
<gene>
    <name evidence="7" type="ORF">QWI16_18460</name>
</gene>
<dbReference type="Pfam" id="PF00160">
    <property type="entry name" value="Pro_isomerase"/>
    <property type="match status" value="1"/>
</dbReference>
<dbReference type="PRINTS" id="PR00153">
    <property type="entry name" value="CSAPPISMRASE"/>
</dbReference>
<dbReference type="EC" id="5.2.1.8" evidence="4"/>
<organism evidence="7 8">
    <name type="scientific">Gilvimarinus algae</name>
    <dbReference type="NCBI Taxonomy" id="3058037"/>
    <lineage>
        <taxon>Bacteria</taxon>
        <taxon>Pseudomonadati</taxon>
        <taxon>Pseudomonadota</taxon>
        <taxon>Gammaproteobacteria</taxon>
        <taxon>Cellvibrionales</taxon>
        <taxon>Cellvibrionaceae</taxon>
        <taxon>Gilvimarinus</taxon>
    </lineage>
</organism>
<keyword evidence="4" id="KW-0732">Signal</keyword>
<keyword evidence="8" id="KW-1185">Reference proteome</keyword>
<reference evidence="7" key="1">
    <citation type="submission" date="2023-07" db="EMBL/GenBank/DDBJ databases">
        <title>Gilvimarinus algae sp. nov., isolated from the surface of Kelp.</title>
        <authorList>
            <person name="Sun Y.Y."/>
            <person name="Gong Y."/>
            <person name="Du Z.J."/>
        </authorList>
    </citation>
    <scope>NUCLEOTIDE SEQUENCE</scope>
    <source>
        <strain evidence="7">SDUM040014</strain>
    </source>
</reference>
<dbReference type="GO" id="GO:0003755">
    <property type="term" value="F:peptidyl-prolyl cis-trans isomerase activity"/>
    <property type="evidence" value="ECO:0007669"/>
    <property type="project" value="UniProtKB-EC"/>
</dbReference>
<dbReference type="PROSITE" id="PS50072">
    <property type="entry name" value="CSA_PPIASE_2"/>
    <property type="match status" value="1"/>
</dbReference>
<proteinExistence type="inferred from homology"/>
<name>A0ABT8TJ99_9GAMM</name>
<evidence type="ECO:0000256" key="1">
    <source>
        <dbReference type="ARBA" id="ARBA00007365"/>
    </source>
</evidence>
<keyword evidence="3 4" id="KW-0413">Isomerase</keyword>
<keyword evidence="2 4" id="KW-0697">Rotamase</keyword>
<dbReference type="Proteomes" id="UP001168380">
    <property type="component" value="Unassembled WGS sequence"/>
</dbReference>
<dbReference type="Gene3D" id="2.40.100.10">
    <property type="entry name" value="Cyclophilin-like"/>
    <property type="match status" value="1"/>
</dbReference>
<dbReference type="SUPFAM" id="SSF50891">
    <property type="entry name" value="Cyclophilin-like"/>
    <property type="match status" value="1"/>
</dbReference>
<accession>A0ABT8TJ99</accession>
<comment type="catalytic activity">
    <reaction evidence="4">
        <text>[protein]-peptidylproline (omega=180) = [protein]-peptidylproline (omega=0)</text>
        <dbReference type="Rhea" id="RHEA:16237"/>
        <dbReference type="Rhea" id="RHEA-COMP:10747"/>
        <dbReference type="Rhea" id="RHEA-COMP:10748"/>
        <dbReference type="ChEBI" id="CHEBI:83833"/>
        <dbReference type="ChEBI" id="CHEBI:83834"/>
        <dbReference type="EC" id="5.2.1.8"/>
    </reaction>
</comment>
<comment type="function">
    <text evidence="4">PPIases accelerate the folding of proteins. It catalyzes the cis-trans isomerization of proline imidic peptide bonds in oligopeptides.</text>
</comment>
<feature type="domain" description="PPIase cyclophilin-type" evidence="6">
    <location>
        <begin position="33"/>
        <end position="194"/>
    </location>
</feature>
<dbReference type="InterPro" id="IPR002130">
    <property type="entry name" value="Cyclophilin-type_PPIase_dom"/>
</dbReference>
<dbReference type="InterPro" id="IPR020892">
    <property type="entry name" value="Cyclophilin-type_PPIase_CS"/>
</dbReference>
<feature type="signal peptide" evidence="4">
    <location>
        <begin position="1"/>
        <end position="27"/>
    </location>
</feature>
<evidence type="ECO:0000256" key="3">
    <source>
        <dbReference type="ARBA" id="ARBA00023235"/>
    </source>
</evidence>
<evidence type="ECO:0000256" key="5">
    <source>
        <dbReference type="SAM" id="MobiDB-lite"/>
    </source>
</evidence>
<feature type="region of interest" description="Disordered" evidence="5">
    <location>
        <begin position="193"/>
        <end position="213"/>
    </location>
</feature>
<protein>
    <recommendedName>
        <fullName evidence="4">Peptidyl-prolyl cis-trans isomerase</fullName>
        <shortName evidence="4">PPIase</shortName>
        <ecNumber evidence="4">5.2.1.8</ecNumber>
    </recommendedName>
</protein>
<dbReference type="PANTHER" id="PTHR43246">
    <property type="entry name" value="PEPTIDYL-PROLYL CIS-TRANS ISOMERASE CYP38, CHLOROPLASTIC"/>
    <property type="match status" value="1"/>
</dbReference>
<dbReference type="RefSeq" id="WP_302715500.1">
    <property type="nucleotide sequence ID" value="NZ_JAULRT010000062.1"/>
</dbReference>
<dbReference type="PROSITE" id="PS00170">
    <property type="entry name" value="CSA_PPIASE_1"/>
    <property type="match status" value="1"/>
</dbReference>
<comment type="caution">
    <text evidence="7">The sequence shown here is derived from an EMBL/GenBank/DDBJ whole genome shotgun (WGS) entry which is preliminary data.</text>
</comment>
<evidence type="ECO:0000259" key="6">
    <source>
        <dbReference type="PROSITE" id="PS50072"/>
    </source>
</evidence>